<keyword evidence="9" id="KW-0732">Signal</keyword>
<keyword evidence="5 8" id="KW-0456">Lyase</keyword>
<keyword evidence="12" id="KW-1185">Reference proteome</keyword>
<gene>
    <name evidence="11" type="ORF">HETSPECPRED_000023</name>
</gene>
<dbReference type="PANTHER" id="PTHR21240:SF29">
    <property type="entry name" value="AMIDOHYDROLASE-RELATED DOMAIN-CONTAINING PROTEIN"/>
    <property type="match status" value="1"/>
</dbReference>
<evidence type="ECO:0000256" key="5">
    <source>
        <dbReference type="ARBA" id="ARBA00023239"/>
    </source>
</evidence>
<evidence type="ECO:0000256" key="4">
    <source>
        <dbReference type="ARBA" id="ARBA00022833"/>
    </source>
</evidence>
<dbReference type="GO" id="GO:0005829">
    <property type="term" value="C:cytosol"/>
    <property type="evidence" value="ECO:0007669"/>
    <property type="project" value="TreeGrafter"/>
</dbReference>
<proteinExistence type="inferred from homology"/>
<dbReference type="PANTHER" id="PTHR21240">
    <property type="entry name" value="2-AMINO-3-CARBOXYLMUCONATE-6-SEMIALDEHYDE DECARBOXYLASE"/>
    <property type="match status" value="1"/>
</dbReference>
<dbReference type="Proteomes" id="UP000664521">
    <property type="component" value="Unassembled WGS sequence"/>
</dbReference>
<evidence type="ECO:0000256" key="1">
    <source>
        <dbReference type="ARBA" id="ARBA00005871"/>
    </source>
</evidence>
<evidence type="ECO:0000313" key="12">
    <source>
        <dbReference type="Proteomes" id="UP000664521"/>
    </source>
</evidence>
<organism evidence="11 12">
    <name type="scientific">Heterodermia speciosa</name>
    <dbReference type="NCBI Taxonomy" id="116794"/>
    <lineage>
        <taxon>Eukaryota</taxon>
        <taxon>Fungi</taxon>
        <taxon>Dikarya</taxon>
        <taxon>Ascomycota</taxon>
        <taxon>Pezizomycotina</taxon>
        <taxon>Lecanoromycetes</taxon>
        <taxon>OSLEUM clade</taxon>
        <taxon>Lecanoromycetidae</taxon>
        <taxon>Caliciales</taxon>
        <taxon>Physciaceae</taxon>
        <taxon>Heterodermia</taxon>
    </lineage>
</organism>
<evidence type="ECO:0000256" key="3">
    <source>
        <dbReference type="ARBA" id="ARBA00022793"/>
    </source>
</evidence>
<dbReference type="Pfam" id="PF04909">
    <property type="entry name" value="Amidohydro_2"/>
    <property type="match status" value="1"/>
</dbReference>
<dbReference type="InterPro" id="IPR032466">
    <property type="entry name" value="Metal_Hydrolase"/>
</dbReference>
<evidence type="ECO:0000256" key="7">
    <source>
        <dbReference type="ARBA" id="ARBA00038889"/>
    </source>
</evidence>
<keyword evidence="4" id="KW-0862">Zinc</keyword>
<sequence>MVYISLLVRCIVLHVCLALYNVSALADCKIDVHAHFLTPTYRAALLENGHLHPDGMPAVPEWSPEAQLAFMEANGIEKTILSRVTPSMGVSHDARENQRLARESNDYAANLKSSNPSKFGYFACLPLPDIQASLEEIEHVFSSPTRADGVILLSNNGGHYLGDPYLRPILDALNHRSAIVFVHPVSPYPQSHNATCANPSECYAASAPLASVYPAPIFEYFFDSARSFIDLILSGTARRFPEIRWIVTHCGGVLPALIDRLVLFVDYFGGPFQEFRNGGKMGREDIERVVRERFWFDLAGNPVPNLVDALLRFSSKQRLLFGSDTPWTPYEAAARVVRHVEKGMREKFGEEDLQMIWRENALELLGEERSSGLGTVL</sequence>
<dbReference type="InterPro" id="IPR032465">
    <property type="entry name" value="ACMSD"/>
</dbReference>
<dbReference type="InterPro" id="IPR006680">
    <property type="entry name" value="Amidohydro-rel"/>
</dbReference>
<comment type="similarity">
    <text evidence="1">Belongs to the metallo-dependent hydrolases superfamily. ACMSD family.</text>
</comment>
<dbReference type="GO" id="GO:0019748">
    <property type="term" value="P:secondary metabolic process"/>
    <property type="evidence" value="ECO:0007669"/>
    <property type="project" value="TreeGrafter"/>
</dbReference>
<reference evidence="11" key="1">
    <citation type="submission" date="2021-03" db="EMBL/GenBank/DDBJ databases">
        <authorList>
            <person name="Tagirdzhanova G."/>
        </authorList>
    </citation>
    <scope>NUCLEOTIDE SEQUENCE</scope>
</reference>
<dbReference type="Gene3D" id="3.20.20.140">
    <property type="entry name" value="Metal-dependent hydrolases"/>
    <property type="match status" value="1"/>
</dbReference>
<evidence type="ECO:0000256" key="8">
    <source>
        <dbReference type="RuleBase" id="RU366045"/>
    </source>
</evidence>
<evidence type="ECO:0000256" key="2">
    <source>
        <dbReference type="ARBA" id="ARBA00022723"/>
    </source>
</evidence>
<evidence type="ECO:0000256" key="6">
    <source>
        <dbReference type="ARBA" id="ARBA00036832"/>
    </source>
</evidence>
<comment type="caution">
    <text evidence="11">The sequence shown here is derived from an EMBL/GenBank/DDBJ whole genome shotgun (WGS) entry which is preliminary data.</text>
</comment>
<dbReference type="EC" id="4.1.1.52" evidence="7"/>
<evidence type="ECO:0000259" key="10">
    <source>
        <dbReference type="Pfam" id="PF04909"/>
    </source>
</evidence>
<dbReference type="AlphaFoldDB" id="A0A8H3E9L4"/>
<evidence type="ECO:0000256" key="9">
    <source>
        <dbReference type="SAM" id="SignalP"/>
    </source>
</evidence>
<comment type="catalytic activity">
    <reaction evidence="6">
        <text>6-methylsalicylate + H(+) = 3-methylphenol + CO2</text>
        <dbReference type="Rhea" id="RHEA:23112"/>
        <dbReference type="ChEBI" id="CHEBI:15378"/>
        <dbReference type="ChEBI" id="CHEBI:16526"/>
        <dbReference type="ChEBI" id="CHEBI:17231"/>
        <dbReference type="ChEBI" id="CHEBI:36658"/>
        <dbReference type="EC" id="4.1.1.52"/>
    </reaction>
    <physiologicalReaction direction="left-to-right" evidence="6">
        <dbReference type="Rhea" id="RHEA:23113"/>
    </physiologicalReaction>
</comment>
<protein>
    <recommendedName>
        <fullName evidence="7">6-methylsalicylate decarboxylase</fullName>
        <ecNumber evidence="7">4.1.1.52</ecNumber>
    </recommendedName>
</protein>
<name>A0A8H3E9L4_9LECA</name>
<dbReference type="GO" id="GO:0016787">
    <property type="term" value="F:hydrolase activity"/>
    <property type="evidence" value="ECO:0007669"/>
    <property type="project" value="InterPro"/>
</dbReference>
<evidence type="ECO:0000313" key="11">
    <source>
        <dbReference type="EMBL" id="CAF9902821.1"/>
    </source>
</evidence>
<dbReference type="GO" id="GO:0047596">
    <property type="term" value="F:6-methylsalicylate decarboxylase activity"/>
    <property type="evidence" value="ECO:0007669"/>
    <property type="project" value="UniProtKB-EC"/>
</dbReference>
<accession>A0A8H3E9L4</accession>
<keyword evidence="2" id="KW-0479">Metal-binding</keyword>
<keyword evidence="3 8" id="KW-0210">Decarboxylase</keyword>
<feature type="chain" id="PRO_5034064008" description="6-methylsalicylate decarboxylase" evidence="9">
    <location>
        <begin position="19"/>
        <end position="377"/>
    </location>
</feature>
<dbReference type="SUPFAM" id="SSF51556">
    <property type="entry name" value="Metallo-dependent hydrolases"/>
    <property type="match status" value="1"/>
</dbReference>
<feature type="domain" description="Amidohydrolase-related" evidence="10">
    <location>
        <begin position="30"/>
        <end position="366"/>
    </location>
</feature>
<feature type="signal peptide" evidence="9">
    <location>
        <begin position="1"/>
        <end position="18"/>
    </location>
</feature>
<dbReference type="EMBL" id="CAJPDS010000001">
    <property type="protein sequence ID" value="CAF9902821.1"/>
    <property type="molecule type" value="Genomic_DNA"/>
</dbReference>
<dbReference type="OrthoDB" id="2832284at2759"/>
<dbReference type="GO" id="GO:0046872">
    <property type="term" value="F:metal ion binding"/>
    <property type="evidence" value="ECO:0007669"/>
    <property type="project" value="UniProtKB-KW"/>
</dbReference>